<evidence type="ECO:0000313" key="3">
    <source>
        <dbReference type="Proteomes" id="UP000242705"/>
    </source>
</evidence>
<evidence type="ECO:0000256" key="1">
    <source>
        <dbReference type="SAM" id="SignalP"/>
    </source>
</evidence>
<evidence type="ECO:0000313" key="2">
    <source>
        <dbReference type="EMBL" id="PSR29286.1"/>
    </source>
</evidence>
<reference evidence="2 3" key="1">
    <citation type="journal article" date="2014" name="BMC Genomics">
        <title>Comparison of environmental and isolate Sulfobacillus genomes reveals diverse carbon, sulfur, nitrogen, and hydrogen metabolisms.</title>
        <authorList>
            <person name="Justice N.B."/>
            <person name="Norman A."/>
            <person name="Brown C.T."/>
            <person name="Singh A."/>
            <person name="Thomas B.C."/>
            <person name="Banfield J.F."/>
        </authorList>
    </citation>
    <scope>NUCLEOTIDE SEQUENCE [LARGE SCALE GENOMIC DNA]</scope>
    <source>
        <strain evidence="2">AMDSBA5</strain>
    </source>
</reference>
<organism evidence="2 3">
    <name type="scientific">Sulfobacillus thermosulfidooxidans</name>
    <dbReference type="NCBI Taxonomy" id="28034"/>
    <lineage>
        <taxon>Bacteria</taxon>
        <taxon>Bacillati</taxon>
        <taxon>Bacillota</taxon>
        <taxon>Clostridia</taxon>
        <taxon>Eubacteriales</taxon>
        <taxon>Clostridiales Family XVII. Incertae Sedis</taxon>
        <taxon>Sulfobacillus</taxon>
    </lineage>
</organism>
<sequence>MKRPVKLLAATLAGSVLAGLPLTLTFAQSAPSTSSPTSTPAVNLRAGLDQLLGEHAMILELRMQALAQGNKAQYQALTTTMNQDTTALTNAVSSIYGQKGGQEFESLWNQHKYFFSYAKAYVGEQQSQALLTHYKNEFAQFMATANPNLRETTLSSVLQDHINQITTSFKDAQTGHPNQSWAQLVTDYNLMYTAGGYLAAGIDQQFPAQFKDTSTLTPAVNLQVALDQLLGEHAIVLEQAMQADYAGNTAFFNALMKVMDNNTAQLTQAIASVYGTQAGQEFSTLWNKHVYFFDYVNAVKAHNVSAEESAQNQLTFYKNQFAQFLATANPNFSESTLSSVLQEHINQITTAFNDYVSGNYSSSENEMVQAYNLMYTAGAYLSQGIVAQFPQKFDNSTVGTPAGNLRVALDQLLGEHAMILELRMQALGAGNTALYNALSDVMTQNTQAFTNAITSIYGNAGGQEFETLWNKHMYFFTYAQDFVNAQKAQAQLTFYKNEFAKFMATANPQLSEATLSSVLQEHINQITAAFNDFEQGNNVAADQELVAAYNLMFTAGDYLATGISNQFPSLFPTSPNTPAANLQAALDQLLGEHAFILELRMQALSAHQMGQYQALTTIMDQNTQALTEAISSIYGAQAGQEFESLWNKHMYFFTYENAVLANNSGAAQQAQATLTHYKNAFAAFMAGANPNLSENVLSSVLQTHINQISQSWVDFNQGNDSASDALLVQDYGLMFDAAHYLATGIVAQFPQKFGESPAPITSTTPLPVIPKADINDHTNALQHAQIDGEEVYFRANQYGVYSESLNPNQVYNPAQPTT</sequence>
<feature type="chain" id="PRO_5038568125" evidence="1">
    <location>
        <begin position="19"/>
        <end position="818"/>
    </location>
</feature>
<name>A0A2T2X4A4_SULTH</name>
<protein>
    <submittedName>
        <fullName evidence="2">Uncharacterized protein</fullName>
    </submittedName>
</protein>
<feature type="signal peptide" evidence="1">
    <location>
        <begin position="1"/>
        <end position="18"/>
    </location>
</feature>
<dbReference type="AlphaFoldDB" id="A0A2T2X4A4"/>
<accession>A0A2T2X4A4</accession>
<dbReference type="EMBL" id="PXYX01000003">
    <property type="protein sequence ID" value="PSR29286.1"/>
    <property type="molecule type" value="Genomic_DNA"/>
</dbReference>
<dbReference type="Proteomes" id="UP000242705">
    <property type="component" value="Unassembled WGS sequence"/>
</dbReference>
<gene>
    <name evidence="2" type="ORF">C7B47_02925</name>
</gene>
<comment type="caution">
    <text evidence="2">The sequence shown here is derived from an EMBL/GenBank/DDBJ whole genome shotgun (WGS) entry which is preliminary data.</text>
</comment>
<keyword evidence="1" id="KW-0732">Signal</keyword>
<proteinExistence type="predicted"/>